<organism evidence="1 2">
    <name type="scientific">Glonium stellatum</name>
    <dbReference type="NCBI Taxonomy" id="574774"/>
    <lineage>
        <taxon>Eukaryota</taxon>
        <taxon>Fungi</taxon>
        <taxon>Dikarya</taxon>
        <taxon>Ascomycota</taxon>
        <taxon>Pezizomycotina</taxon>
        <taxon>Dothideomycetes</taxon>
        <taxon>Pleosporomycetidae</taxon>
        <taxon>Gloniales</taxon>
        <taxon>Gloniaceae</taxon>
        <taxon>Glonium</taxon>
    </lineage>
</organism>
<dbReference type="EMBL" id="KV749977">
    <property type="protein sequence ID" value="OCL06810.1"/>
    <property type="molecule type" value="Genomic_DNA"/>
</dbReference>
<evidence type="ECO:0000313" key="2">
    <source>
        <dbReference type="Proteomes" id="UP000250140"/>
    </source>
</evidence>
<keyword evidence="2" id="KW-1185">Reference proteome</keyword>
<dbReference type="AlphaFoldDB" id="A0A8E2EY58"/>
<name>A0A8E2EY58_9PEZI</name>
<protein>
    <submittedName>
        <fullName evidence="1">Uncharacterized protein</fullName>
    </submittedName>
</protein>
<dbReference type="OrthoDB" id="3682664at2759"/>
<proteinExistence type="predicted"/>
<sequence length="85" mass="9353">MHVVPGCSLSLRIRHPPIHAVGHAIVVNECPFDVFLWSSALVLDLSKPSIMAAPIQNKYITIRKQEASPLKSHAIWAASMTIARN</sequence>
<gene>
    <name evidence="1" type="ORF">AOQ84DRAFT_70037</name>
</gene>
<dbReference type="Pfam" id="PF04681">
    <property type="entry name" value="Bys1"/>
    <property type="match status" value="1"/>
</dbReference>
<reference evidence="1 2" key="1">
    <citation type="journal article" date="2016" name="Nat. Commun.">
        <title>Ectomycorrhizal ecology is imprinted in the genome of the dominant symbiotic fungus Cenococcum geophilum.</title>
        <authorList>
            <consortium name="DOE Joint Genome Institute"/>
            <person name="Peter M."/>
            <person name="Kohler A."/>
            <person name="Ohm R.A."/>
            <person name="Kuo A."/>
            <person name="Krutzmann J."/>
            <person name="Morin E."/>
            <person name="Arend M."/>
            <person name="Barry K.W."/>
            <person name="Binder M."/>
            <person name="Choi C."/>
            <person name="Clum A."/>
            <person name="Copeland A."/>
            <person name="Grisel N."/>
            <person name="Haridas S."/>
            <person name="Kipfer T."/>
            <person name="LaButti K."/>
            <person name="Lindquist E."/>
            <person name="Lipzen A."/>
            <person name="Maire R."/>
            <person name="Meier B."/>
            <person name="Mihaltcheva S."/>
            <person name="Molinier V."/>
            <person name="Murat C."/>
            <person name="Poggeler S."/>
            <person name="Quandt C.A."/>
            <person name="Sperisen C."/>
            <person name="Tritt A."/>
            <person name="Tisserant E."/>
            <person name="Crous P.W."/>
            <person name="Henrissat B."/>
            <person name="Nehls U."/>
            <person name="Egli S."/>
            <person name="Spatafora J.W."/>
            <person name="Grigoriev I.V."/>
            <person name="Martin F.M."/>
        </authorList>
    </citation>
    <scope>NUCLEOTIDE SEQUENCE [LARGE SCALE GENOMIC DNA]</scope>
    <source>
        <strain evidence="1 2">CBS 207.34</strain>
    </source>
</reference>
<evidence type="ECO:0000313" key="1">
    <source>
        <dbReference type="EMBL" id="OCL06810.1"/>
    </source>
</evidence>
<dbReference type="InterPro" id="IPR006771">
    <property type="entry name" value="CetA-like"/>
</dbReference>
<accession>A0A8E2EY58</accession>
<dbReference type="Proteomes" id="UP000250140">
    <property type="component" value="Unassembled WGS sequence"/>
</dbReference>